<dbReference type="EMBL" id="SMLK01000001">
    <property type="protein sequence ID" value="TFZ08611.1"/>
    <property type="molecule type" value="Genomic_DNA"/>
</dbReference>
<evidence type="ECO:0000313" key="2">
    <source>
        <dbReference type="EMBL" id="TFZ08611.1"/>
    </source>
</evidence>
<keyword evidence="1" id="KW-0732">Signal</keyword>
<dbReference type="OrthoDB" id="7561239at2"/>
<name>A0A4Z0CBA0_9BURK</name>
<accession>A0A4Z0CBA0</accession>
<evidence type="ECO:0000313" key="3">
    <source>
        <dbReference type="Proteomes" id="UP000297839"/>
    </source>
</evidence>
<evidence type="ECO:0000256" key="1">
    <source>
        <dbReference type="SAM" id="SignalP"/>
    </source>
</evidence>
<dbReference type="Pfam" id="PF11005">
    <property type="entry name" value="DUF2844"/>
    <property type="match status" value="1"/>
</dbReference>
<keyword evidence="3" id="KW-1185">Reference proteome</keyword>
<organism evidence="2 3">
    <name type="scientific">Ramlibacter humi</name>
    <dbReference type="NCBI Taxonomy" id="2530451"/>
    <lineage>
        <taxon>Bacteria</taxon>
        <taxon>Pseudomonadati</taxon>
        <taxon>Pseudomonadota</taxon>
        <taxon>Betaproteobacteria</taxon>
        <taxon>Burkholderiales</taxon>
        <taxon>Comamonadaceae</taxon>
        <taxon>Ramlibacter</taxon>
    </lineage>
</organism>
<dbReference type="InterPro" id="IPR021267">
    <property type="entry name" value="DUF2844"/>
</dbReference>
<comment type="caution">
    <text evidence="2">The sequence shown here is derived from an EMBL/GenBank/DDBJ whole genome shotgun (WGS) entry which is preliminary data.</text>
</comment>
<dbReference type="RefSeq" id="WP_135248566.1">
    <property type="nucleotide sequence ID" value="NZ_SMLK01000001.1"/>
</dbReference>
<proteinExistence type="predicted"/>
<protein>
    <submittedName>
        <fullName evidence="2">DUF2844 domain-containing protein</fullName>
    </submittedName>
</protein>
<feature type="chain" id="PRO_5021310417" evidence="1">
    <location>
        <begin position="20"/>
        <end position="136"/>
    </location>
</feature>
<gene>
    <name evidence="2" type="ORF">EZ216_05500</name>
</gene>
<sequence length="136" mass="14190">MKHLIAASLLLAAAGAAWATLGEAPSAGATRTPVAGTSYSVAERRLDSGTTVREYVDSSGAVFAVSWSGPYLPDLQQLLGQSFDALASAPASRSRSALAIDRTDVVIRSTGRMGAFEGRAWLPPRLPAGFDPKVMQ</sequence>
<dbReference type="Proteomes" id="UP000297839">
    <property type="component" value="Unassembled WGS sequence"/>
</dbReference>
<feature type="signal peptide" evidence="1">
    <location>
        <begin position="1"/>
        <end position="19"/>
    </location>
</feature>
<dbReference type="AlphaFoldDB" id="A0A4Z0CBA0"/>
<reference evidence="2 3" key="1">
    <citation type="submission" date="2019-03" db="EMBL/GenBank/DDBJ databases">
        <title>Ramlibacter sp. 18x22-1, whole genome shotgun sequence.</title>
        <authorList>
            <person name="Zhang X."/>
            <person name="Feng G."/>
            <person name="Zhu H."/>
        </authorList>
    </citation>
    <scope>NUCLEOTIDE SEQUENCE [LARGE SCALE GENOMIC DNA]</scope>
    <source>
        <strain evidence="2 3">18x22-1</strain>
    </source>
</reference>